<dbReference type="Proteomes" id="UP000019149">
    <property type="component" value="Unassembled WGS sequence"/>
</dbReference>
<dbReference type="GO" id="GO:0008028">
    <property type="term" value="F:monocarboxylic acid transmembrane transporter activity"/>
    <property type="evidence" value="ECO:0007669"/>
    <property type="project" value="TreeGrafter"/>
</dbReference>
<dbReference type="SUPFAM" id="SSF103473">
    <property type="entry name" value="MFS general substrate transporter"/>
    <property type="match status" value="2"/>
</dbReference>
<feature type="region of interest" description="Disordered" evidence="1">
    <location>
        <begin position="650"/>
        <end position="674"/>
    </location>
</feature>
<feature type="transmembrane region" description="Helical" evidence="2">
    <location>
        <begin position="887"/>
        <end position="913"/>
    </location>
</feature>
<dbReference type="InterPro" id="IPR011701">
    <property type="entry name" value="MFS"/>
</dbReference>
<comment type="caution">
    <text evidence="3">The sequence shown here is derived from an EMBL/GenBank/DDBJ whole genome shotgun (WGS) entry which is preliminary data.</text>
</comment>
<dbReference type="Gene3D" id="1.20.1250.20">
    <property type="entry name" value="MFS general substrate transporter like domains"/>
    <property type="match status" value="1"/>
</dbReference>
<feature type="transmembrane region" description="Helical" evidence="2">
    <location>
        <begin position="86"/>
        <end position="107"/>
    </location>
</feature>
<dbReference type="PANTHER" id="PTHR11360">
    <property type="entry name" value="MONOCARBOXYLATE TRANSPORTER"/>
    <property type="match status" value="1"/>
</dbReference>
<dbReference type="Pfam" id="PF07690">
    <property type="entry name" value="MFS_1"/>
    <property type="match status" value="1"/>
</dbReference>
<feature type="transmembrane region" description="Helical" evidence="2">
    <location>
        <begin position="856"/>
        <end position="881"/>
    </location>
</feature>
<keyword evidence="4" id="KW-1185">Reference proteome</keyword>
<dbReference type="KEGG" id="egl:EGR_06180"/>
<dbReference type="EMBL" id="APAU02000052">
    <property type="protein sequence ID" value="EUB58961.1"/>
    <property type="molecule type" value="Genomic_DNA"/>
</dbReference>
<dbReference type="OrthoDB" id="6499973at2759"/>
<evidence type="ECO:0000256" key="1">
    <source>
        <dbReference type="SAM" id="MobiDB-lite"/>
    </source>
</evidence>
<accession>W6UDR8</accession>
<dbReference type="GeneID" id="36341895"/>
<sequence length="1120" mass="119938">MDPEVCPFFLKPPTFQVQIPTILNAPGQVAGANIGRSLRAWLVLLSAFACTAVVDGLILSFGLHVLEMMEAATFNTWDTDGTDISFLLYLLPGALLTGMHLYASPLANVLSNRFDYRPVAMVSALLFGLILVGSAFLKNLEAFSLFFGICGGLSCGLLYFPSLSIVAQWFESRRALAVGLAICGSGVGTCLMALCVPSGVRAFSWRGLLIIFGAVFFQLSVGCFSPRAGLVENVFFFLCLGIAVLRVTRHGKAYQQEGLKALAIALFRPVEVQQVIDLEKSRRRAVERRRRLERERIAAAIRHERLRQVAGRAQNQQRNVTSRVGGGIMSRILEEKFRQRSTSTGSLDGMVITRDNELISLRTEADYQLVKAVAMAAVTAGQTDETVARAPRYGISGQQSQPSSPPQARCFSALDRSLGQSSTTVGEMSCSLPQTPRPVILLSPPCDFSKSGVLRIADAILQKLEAQAVIAPGMRCPDMTNVFRRWPLGLQGTIDADVVRGGRTTLHPCGRSRALSSTTKVTTTTTTVGTGNSLYHSTLDNSNIPTLCISDDSGKAGSMDALDVEVGCRGRADEDCFRLSPFSLSISRSSSGGAGGNGGVGGAGSSGTSIDPKTDRAITSELSRVHLDSTVKARIRAAIYRELRRIGHLTSTPQDHQGHLSKTETGDLAQQGPYGSLESGCMEPTVGHNLSTPPSSFRGVHSPGTVDAAEDREVLLTCLSDTLDLPLLRSPSFLLFSLACTLHMFALFVPYHMLPLFVSLEGRTLVCGQSIRCVHSGSVFRVPEQLATVKSVICTVGIAHLLGRLIATFYIEHIVSGSSHLQRCDDNDEDNEEDSGLLRLLRRYLHSLLHRLADPMVLNIVSLVVGGASLLCIPLTTWGAGSPHHPLSSSCVLFCGILLMLVFLHTLASALALSLRSAVAVELIGVHHLTPAFVYLLVFQGAGAIAGPLTVGLIAEVASGIQIGARLLHEPQILLTGSENNPLSWAYYTCGLVFLLSALAYAPLRSLSAWETHRYLAKRAHSARPSALFSHSTSGVSAIGTNKFANQRLNDSAPGDGVPAAAVGDTRASSDAVKRKYSSDCQESKSGVGPSEELAENVKVADGVMHTFHSISKSKSSAVL</sequence>
<dbReference type="AlphaFoldDB" id="W6UDR8"/>
<feature type="transmembrane region" description="Helical" evidence="2">
    <location>
        <begin position="733"/>
        <end position="754"/>
    </location>
</feature>
<feature type="compositionally biased region" description="Basic and acidic residues" evidence="1">
    <location>
        <begin position="656"/>
        <end position="665"/>
    </location>
</feature>
<feature type="region of interest" description="Disordered" evidence="1">
    <location>
        <begin position="588"/>
        <end position="615"/>
    </location>
</feature>
<feature type="transmembrane region" description="Helical" evidence="2">
    <location>
        <begin position="175"/>
        <end position="199"/>
    </location>
</feature>
<feature type="compositionally biased region" description="Gly residues" evidence="1">
    <location>
        <begin position="592"/>
        <end position="605"/>
    </location>
</feature>
<name>W6UDR8_ECHGR</name>
<keyword evidence="2" id="KW-1133">Transmembrane helix</keyword>
<feature type="transmembrane region" description="Helical" evidence="2">
    <location>
        <begin position="119"/>
        <end position="137"/>
    </location>
</feature>
<protein>
    <submittedName>
        <fullName evidence="3">Monocarboxylate transporter</fullName>
    </submittedName>
</protein>
<dbReference type="InterPro" id="IPR050327">
    <property type="entry name" value="Proton-linked_MCT"/>
</dbReference>
<keyword evidence="2" id="KW-0812">Transmembrane</keyword>
<dbReference type="OMA" id="FYIEHIV"/>
<gene>
    <name evidence="3" type="ORF">EGR_06180</name>
</gene>
<dbReference type="RefSeq" id="XP_024350157.1">
    <property type="nucleotide sequence ID" value="XM_024495429.1"/>
</dbReference>
<organism evidence="3 4">
    <name type="scientific">Echinococcus granulosus</name>
    <name type="common">Hydatid tapeworm</name>
    <dbReference type="NCBI Taxonomy" id="6210"/>
    <lineage>
        <taxon>Eukaryota</taxon>
        <taxon>Metazoa</taxon>
        <taxon>Spiralia</taxon>
        <taxon>Lophotrochozoa</taxon>
        <taxon>Platyhelminthes</taxon>
        <taxon>Cestoda</taxon>
        <taxon>Eucestoda</taxon>
        <taxon>Cyclophyllidea</taxon>
        <taxon>Taeniidae</taxon>
        <taxon>Echinococcus</taxon>
        <taxon>Echinococcus granulosus group</taxon>
    </lineage>
</organism>
<reference evidence="3 4" key="1">
    <citation type="journal article" date="2013" name="Nat. Genet.">
        <title>The genome of the hydatid tapeworm Echinococcus granulosus.</title>
        <authorList>
            <person name="Zheng H."/>
            <person name="Zhang W."/>
            <person name="Zhang L."/>
            <person name="Zhang Z."/>
            <person name="Li J."/>
            <person name="Lu G."/>
            <person name="Zhu Y."/>
            <person name="Wang Y."/>
            <person name="Huang Y."/>
            <person name="Liu J."/>
            <person name="Kang H."/>
            <person name="Chen J."/>
            <person name="Wang L."/>
            <person name="Chen A."/>
            <person name="Yu S."/>
            <person name="Gao Z."/>
            <person name="Jin L."/>
            <person name="Gu W."/>
            <person name="Wang Z."/>
            <person name="Zhao L."/>
            <person name="Shi B."/>
            <person name="Wen H."/>
            <person name="Lin R."/>
            <person name="Jones M.K."/>
            <person name="Brejova B."/>
            <person name="Vinar T."/>
            <person name="Zhao G."/>
            <person name="McManus D.P."/>
            <person name="Chen Z."/>
            <person name="Zhou Y."/>
            <person name="Wang S."/>
        </authorList>
    </citation>
    <scope>NUCLEOTIDE SEQUENCE [LARGE SCALE GENOMIC DNA]</scope>
</reference>
<feature type="region of interest" description="Disordered" evidence="1">
    <location>
        <begin position="1073"/>
        <end position="1093"/>
    </location>
</feature>
<evidence type="ECO:0000313" key="4">
    <source>
        <dbReference type="Proteomes" id="UP000019149"/>
    </source>
</evidence>
<evidence type="ECO:0000313" key="3">
    <source>
        <dbReference type="EMBL" id="EUB58961.1"/>
    </source>
</evidence>
<dbReference type="CTD" id="36341895"/>
<feature type="transmembrane region" description="Helical" evidence="2">
    <location>
        <begin position="985"/>
        <end position="1004"/>
    </location>
</feature>
<feature type="transmembrane region" description="Helical" evidence="2">
    <location>
        <begin position="933"/>
        <end position="965"/>
    </location>
</feature>
<feature type="transmembrane region" description="Helical" evidence="2">
    <location>
        <begin position="143"/>
        <end position="163"/>
    </location>
</feature>
<feature type="transmembrane region" description="Helical" evidence="2">
    <location>
        <begin position="41"/>
        <end position="66"/>
    </location>
</feature>
<keyword evidence="2" id="KW-0472">Membrane</keyword>
<dbReference type="PANTHER" id="PTHR11360:SF260">
    <property type="entry name" value="MFS DOMAIN-CONTAINING PROTEIN"/>
    <property type="match status" value="1"/>
</dbReference>
<feature type="transmembrane region" description="Helical" evidence="2">
    <location>
        <begin position="205"/>
        <end position="223"/>
    </location>
</feature>
<evidence type="ECO:0000256" key="2">
    <source>
        <dbReference type="SAM" id="Phobius"/>
    </source>
</evidence>
<dbReference type="InterPro" id="IPR036259">
    <property type="entry name" value="MFS_trans_sf"/>
</dbReference>
<proteinExistence type="predicted"/>